<dbReference type="PANTHER" id="PTHR42693:SF42">
    <property type="entry name" value="ARYLSULFATASE G"/>
    <property type="match status" value="1"/>
</dbReference>
<dbReference type="Pfam" id="PF00884">
    <property type="entry name" value="Sulfatase"/>
    <property type="match status" value="1"/>
</dbReference>
<evidence type="ECO:0000256" key="7">
    <source>
        <dbReference type="SAM" id="SignalP"/>
    </source>
</evidence>
<proteinExistence type="inferred from homology"/>
<evidence type="ECO:0000256" key="5">
    <source>
        <dbReference type="ARBA" id="ARBA00022801"/>
    </source>
</evidence>
<name>A0A7G5GZJ6_9BACT</name>
<feature type="chain" id="PRO_5028865773" evidence="7">
    <location>
        <begin position="26"/>
        <end position="477"/>
    </location>
</feature>
<dbReference type="Proteomes" id="UP000515369">
    <property type="component" value="Chromosome"/>
</dbReference>
<dbReference type="KEGG" id="sfol:H3H32_04870"/>
<dbReference type="SUPFAM" id="SSF53649">
    <property type="entry name" value="Alkaline phosphatase-like"/>
    <property type="match status" value="1"/>
</dbReference>
<feature type="domain" description="Sulfatase N-terminal" evidence="8">
    <location>
        <begin position="36"/>
        <end position="350"/>
    </location>
</feature>
<organism evidence="9 10">
    <name type="scientific">Spirosoma foliorum</name>
    <dbReference type="NCBI Taxonomy" id="2710596"/>
    <lineage>
        <taxon>Bacteria</taxon>
        <taxon>Pseudomonadati</taxon>
        <taxon>Bacteroidota</taxon>
        <taxon>Cytophagia</taxon>
        <taxon>Cytophagales</taxon>
        <taxon>Cytophagaceae</taxon>
        <taxon>Spirosoma</taxon>
    </lineage>
</organism>
<keyword evidence="4 7" id="KW-0732">Signal</keyword>
<comment type="similarity">
    <text evidence="2">Belongs to the sulfatase family.</text>
</comment>
<keyword evidence="10" id="KW-1185">Reference proteome</keyword>
<dbReference type="CDD" id="cd16144">
    <property type="entry name" value="ARS_like"/>
    <property type="match status" value="1"/>
</dbReference>
<evidence type="ECO:0000313" key="9">
    <source>
        <dbReference type="EMBL" id="QMW04288.1"/>
    </source>
</evidence>
<protein>
    <submittedName>
        <fullName evidence="9">Sulfatase</fullName>
    </submittedName>
</protein>
<dbReference type="InterPro" id="IPR017850">
    <property type="entry name" value="Alkaline_phosphatase_core_sf"/>
</dbReference>
<evidence type="ECO:0000313" key="10">
    <source>
        <dbReference type="Proteomes" id="UP000515369"/>
    </source>
</evidence>
<evidence type="ECO:0000256" key="6">
    <source>
        <dbReference type="ARBA" id="ARBA00022837"/>
    </source>
</evidence>
<dbReference type="GO" id="GO:0046872">
    <property type="term" value="F:metal ion binding"/>
    <property type="evidence" value="ECO:0007669"/>
    <property type="project" value="UniProtKB-KW"/>
</dbReference>
<evidence type="ECO:0000259" key="8">
    <source>
        <dbReference type="Pfam" id="PF00884"/>
    </source>
</evidence>
<reference evidence="9 10" key="1">
    <citation type="submission" date="2020-07" db="EMBL/GenBank/DDBJ databases">
        <title>Spirosoma foliorum sp. nov., isolated from the leaves on the Nejang mountain Korea, Republic of.</title>
        <authorList>
            <person name="Ho H."/>
            <person name="Lee Y.-J."/>
            <person name="Nurcahyanto D.-A."/>
            <person name="Kim S.-G."/>
        </authorList>
    </citation>
    <scope>NUCLEOTIDE SEQUENCE [LARGE SCALE GENOMIC DNA]</scope>
    <source>
        <strain evidence="9 10">PL0136</strain>
    </source>
</reference>
<evidence type="ECO:0000256" key="2">
    <source>
        <dbReference type="ARBA" id="ARBA00008779"/>
    </source>
</evidence>
<keyword evidence="3" id="KW-0479">Metal-binding</keyword>
<sequence>MNRNAFFIVGLFWTCQLLATTSLLAQSKSPTSPAKPNIVLIIADDLGWKDVGFMGSTFYETPNLDRLAAQGMKFTTAYTAAANCAPSRACLFSGQYSPRHGIYTVANADRGDAKTRKLIPVKNNEVLPDSVYTLTEALRDAGYQTASIGKWHLGKSPTTQGFIYNRAGDERGMNKHFSPYGIPTLPDGPPGEYLTDRLTNEALTFLDQPRDRPNAARPFFLYLPYYAVHTPLQAPDSLVKKYERKPKSPGHNHATYAAMIESLDSNVGRILKKLEALGLDQNTIVIFTSDNGGIRSISRQDPIRAGKGSYYEGGVRVPLVVRWPGIVAAGSTSQTPVINLDYYPTFLDILKRPKPSQPLDGISILPLLTGKSVAERPFFWHFPIYLEAYDQQTDNGRDPLFRTRLGSTIRLGDWKLHEYFEDNALELYNLKTDLGEQHNIASENPAVVKKLHTLLQNWRAKQAAFIPTERNPAYVAP</sequence>
<dbReference type="Gene3D" id="3.30.1120.10">
    <property type="match status" value="1"/>
</dbReference>
<comment type="cofactor">
    <cofactor evidence="1">
        <name>Ca(2+)</name>
        <dbReference type="ChEBI" id="CHEBI:29108"/>
    </cofactor>
</comment>
<dbReference type="PANTHER" id="PTHR42693">
    <property type="entry name" value="ARYLSULFATASE FAMILY MEMBER"/>
    <property type="match status" value="1"/>
</dbReference>
<evidence type="ECO:0000256" key="3">
    <source>
        <dbReference type="ARBA" id="ARBA00022723"/>
    </source>
</evidence>
<evidence type="ECO:0000256" key="4">
    <source>
        <dbReference type="ARBA" id="ARBA00022729"/>
    </source>
</evidence>
<dbReference type="InterPro" id="IPR000917">
    <property type="entry name" value="Sulfatase_N"/>
</dbReference>
<dbReference type="InterPro" id="IPR050738">
    <property type="entry name" value="Sulfatase"/>
</dbReference>
<dbReference type="InterPro" id="IPR024607">
    <property type="entry name" value="Sulfatase_CS"/>
</dbReference>
<dbReference type="AlphaFoldDB" id="A0A7G5GZJ6"/>
<accession>A0A7G5GZJ6</accession>
<feature type="signal peptide" evidence="7">
    <location>
        <begin position="1"/>
        <end position="25"/>
    </location>
</feature>
<dbReference type="EMBL" id="CP059732">
    <property type="protein sequence ID" value="QMW04288.1"/>
    <property type="molecule type" value="Genomic_DNA"/>
</dbReference>
<evidence type="ECO:0000256" key="1">
    <source>
        <dbReference type="ARBA" id="ARBA00001913"/>
    </source>
</evidence>
<dbReference type="RefSeq" id="WP_182461542.1">
    <property type="nucleotide sequence ID" value="NZ_CP059732.1"/>
</dbReference>
<keyword evidence="6" id="KW-0106">Calcium</keyword>
<gene>
    <name evidence="9" type="ORF">H3H32_04870</name>
</gene>
<dbReference type="Gene3D" id="3.40.720.10">
    <property type="entry name" value="Alkaline Phosphatase, subunit A"/>
    <property type="match status" value="1"/>
</dbReference>
<dbReference type="GO" id="GO:0004065">
    <property type="term" value="F:arylsulfatase activity"/>
    <property type="evidence" value="ECO:0007669"/>
    <property type="project" value="TreeGrafter"/>
</dbReference>
<dbReference type="PROSITE" id="PS00149">
    <property type="entry name" value="SULFATASE_2"/>
    <property type="match status" value="1"/>
</dbReference>
<keyword evidence="5" id="KW-0378">Hydrolase</keyword>